<dbReference type="PANTHER" id="PTHR24064">
    <property type="entry name" value="SOLUTE CARRIER FAMILY 22 MEMBER"/>
    <property type="match status" value="1"/>
</dbReference>
<dbReference type="Proteomes" id="UP000326396">
    <property type="component" value="Linkage Group LG9"/>
</dbReference>
<dbReference type="InterPro" id="IPR020846">
    <property type="entry name" value="MFS_dom"/>
</dbReference>
<dbReference type="SUPFAM" id="SSF103473">
    <property type="entry name" value="MFS general substrate transporter"/>
    <property type="match status" value="1"/>
</dbReference>
<evidence type="ECO:0000313" key="13">
    <source>
        <dbReference type="Proteomes" id="UP000326396"/>
    </source>
</evidence>
<accession>A0A5N6LKG5</accession>
<keyword evidence="13" id="KW-1185">Reference proteome</keyword>
<evidence type="ECO:0000256" key="4">
    <source>
        <dbReference type="ARBA" id="ARBA00022692"/>
    </source>
</evidence>
<reference evidence="12 13" key="1">
    <citation type="submission" date="2019-05" db="EMBL/GenBank/DDBJ databases">
        <title>Mikania micrantha, genome provides insights into the molecular mechanism of rapid growth.</title>
        <authorList>
            <person name="Liu B."/>
        </authorList>
    </citation>
    <scope>NUCLEOTIDE SEQUENCE [LARGE SCALE GENOMIC DNA]</scope>
    <source>
        <strain evidence="12">NLD-2019</strain>
        <tissue evidence="12">Leaf</tissue>
    </source>
</reference>
<comment type="catalytic activity">
    <reaction evidence="9">
        <text>phosphate(in) + H(+)(in) = phosphate(out) + H(+)(out)</text>
        <dbReference type="Rhea" id="RHEA:29939"/>
        <dbReference type="ChEBI" id="CHEBI:15378"/>
        <dbReference type="ChEBI" id="CHEBI:43474"/>
    </reaction>
    <physiologicalReaction direction="right-to-left" evidence="9">
        <dbReference type="Rhea" id="RHEA:29941"/>
    </physiologicalReaction>
</comment>
<feature type="transmembrane region" description="Helical" evidence="10">
    <location>
        <begin position="531"/>
        <end position="553"/>
    </location>
</feature>
<feature type="transmembrane region" description="Helical" evidence="10">
    <location>
        <begin position="102"/>
        <end position="124"/>
    </location>
</feature>
<feature type="transmembrane region" description="Helical" evidence="10">
    <location>
        <begin position="246"/>
        <end position="274"/>
    </location>
</feature>
<keyword evidence="4 10" id="KW-0812">Transmembrane</keyword>
<keyword evidence="5" id="KW-0769">Symport</keyword>
<evidence type="ECO:0000256" key="2">
    <source>
        <dbReference type="ARBA" id="ARBA00022448"/>
    </source>
</evidence>
<sequence length="716" mass="80272">MKHKWLQLQTSSWGEGGVASRPADHPPTTAGVLYLREKKFAHPPPRCIHLHDAPESKIEKLLKRRGKEQIEKCFEEKSYPKMALKVLSALDVAKTQYYHFKAIIIAGMGLFTDSYDLFCIPPIMRMIGRIYYPKVNRLVDQKNWFEVPTVIESAMIADALMGTVIGQLIFGRLGDRAGRRHVYGVSLVMMVMGSIGCGFSFSNLTSMVLLSLGFFRFLLGIGIGGDYPLSATIMSEFANKRTRGAFIAGVFSMQGFGILLSSLVTMIVCAVFKACADELTSPSELASSDKVAPVSPESDLAWRVILMIGAIPASFTYYWRMKMPETARYTALVEKNTLQAAKDMEKVLNVSLSSIREDIEMINTPNTRATFLNTYSFFSREFFRRHVRDLVAASINWFLVDIVFYSLNLFQYHTFKARMTPKTHMNLYDDAWEVAKFQGIVAACATIPGYFATVYLIDKVGRVKIQAAGFIFMAVSLFTAAKMNIDGWGSDPGLGFMIVNGFTLFFSNFGPNTTTFIVPAELFPARFRATCHGISGAMGKVGAIIGSVGFIWASRDPPHGLGVSCTLTVMGGFCVLGFFMTYFFTRETMRRSLEENESVDEYTAILHPPPPAAVSIRLLTTTTIHYLLSIRIPTVRLRLSRFALGFRSEIRLPLLTMCVRVSIRVYYKSLIALQAELRERIERYSQLWIGCQRQLAAEEISVMVIQGLSKMRILKD</sequence>
<dbReference type="EMBL" id="SZYD01000019">
    <property type="protein sequence ID" value="KAD2392700.1"/>
    <property type="molecule type" value="Genomic_DNA"/>
</dbReference>
<evidence type="ECO:0000256" key="8">
    <source>
        <dbReference type="ARBA" id="ARBA00044504"/>
    </source>
</evidence>
<evidence type="ECO:0000256" key="5">
    <source>
        <dbReference type="ARBA" id="ARBA00022847"/>
    </source>
</evidence>
<dbReference type="PROSITE" id="PS50850">
    <property type="entry name" value="MFS"/>
    <property type="match status" value="1"/>
</dbReference>
<dbReference type="GO" id="GO:0015293">
    <property type="term" value="F:symporter activity"/>
    <property type="evidence" value="ECO:0007669"/>
    <property type="project" value="UniProtKB-KW"/>
</dbReference>
<keyword evidence="3" id="KW-0592">Phosphate transport</keyword>
<keyword evidence="7 10" id="KW-0472">Membrane</keyword>
<feature type="transmembrane region" description="Helical" evidence="10">
    <location>
        <begin position="182"/>
        <end position="201"/>
    </location>
</feature>
<keyword evidence="6 10" id="KW-1133">Transmembrane helix</keyword>
<feature type="transmembrane region" description="Helical" evidence="10">
    <location>
        <begin position="435"/>
        <end position="456"/>
    </location>
</feature>
<name>A0A5N6LKG5_9ASTR</name>
<dbReference type="FunFam" id="1.20.1250.20:FF:000175">
    <property type="entry name" value="Inorganic phosphate transporter 1-6"/>
    <property type="match status" value="1"/>
</dbReference>
<evidence type="ECO:0000256" key="6">
    <source>
        <dbReference type="ARBA" id="ARBA00022989"/>
    </source>
</evidence>
<organism evidence="12 13">
    <name type="scientific">Mikania micrantha</name>
    <name type="common">bitter vine</name>
    <dbReference type="NCBI Taxonomy" id="192012"/>
    <lineage>
        <taxon>Eukaryota</taxon>
        <taxon>Viridiplantae</taxon>
        <taxon>Streptophyta</taxon>
        <taxon>Embryophyta</taxon>
        <taxon>Tracheophyta</taxon>
        <taxon>Spermatophyta</taxon>
        <taxon>Magnoliopsida</taxon>
        <taxon>eudicotyledons</taxon>
        <taxon>Gunneridae</taxon>
        <taxon>Pentapetalae</taxon>
        <taxon>asterids</taxon>
        <taxon>campanulids</taxon>
        <taxon>Asterales</taxon>
        <taxon>Asteraceae</taxon>
        <taxon>Asteroideae</taxon>
        <taxon>Heliantheae alliance</taxon>
        <taxon>Eupatorieae</taxon>
        <taxon>Mikania</taxon>
    </lineage>
</organism>
<feature type="transmembrane region" description="Helical" evidence="10">
    <location>
        <begin position="207"/>
        <end position="225"/>
    </location>
</feature>
<evidence type="ECO:0000256" key="10">
    <source>
        <dbReference type="SAM" id="Phobius"/>
    </source>
</evidence>
<feature type="domain" description="Major facilitator superfamily (MFS) profile" evidence="11">
    <location>
        <begin position="102"/>
        <end position="589"/>
    </location>
</feature>
<dbReference type="InterPro" id="IPR036259">
    <property type="entry name" value="MFS_trans_sf"/>
</dbReference>
<dbReference type="AlphaFoldDB" id="A0A5N6LKG5"/>
<dbReference type="InterPro" id="IPR005828">
    <property type="entry name" value="MFS_sugar_transport-like"/>
</dbReference>
<proteinExistence type="inferred from homology"/>
<dbReference type="PROSITE" id="PS00217">
    <property type="entry name" value="SUGAR_TRANSPORT_2"/>
    <property type="match status" value="1"/>
</dbReference>
<dbReference type="Pfam" id="PF00083">
    <property type="entry name" value="Sugar_tr"/>
    <property type="match status" value="1"/>
</dbReference>
<evidence type="ECO:0000256" key="1">
    <source>
        <dbReference type="ARBA" id="ARBA00004141"/>
    </source>
</evidence>
<feature type="transmembrane region" description="Helical" evidence="10">
    <location>
        <begin position="144"/>
        <end position="170"/>
    </location>
</feature>
<dbReference type="Gene3D" id="1.20.1250.20">
    <property type="entry name" value="MFS general substrate transporter like domains"/>
    <property type="match status" value="1"/>
</dbReference>
<comment type="caution">
    <text evidence="12">The sequence shown here is derived from an EMBL/GenBank/DDBJ whole genome shotgun (WGS) entry which is preliminary data.</text>
</comment>
<evidence type="ECO:0000313" key="12">
    <source>
        <dbReference type="EMBL" id="KAD2392700.1"/>
    </source>
</evidence>
<dbReference type="InterPro" id="IPR005829">
    <property type="entry name" value="Sugar_transporter_CS"/>
</dbReference>
<gene>
    <name evidence="12" type="ORF">E3N88_39677</name>
</gene>
<dbReference type="GO" id="GO:0016020">
    <property type="term" value="C:membrane"/>
    <property type="evidence" value="ECO:0007669"/>
    <property type="project" value="UniProtKB-SubCell"/>
</dbReference>
<evidence type="ECO:0000256" key="7">
    <source>
        <dbReference type="ARBA" id="ARBA00023136"/>
    </source>
</evidence>
<feature type="transmembrane region" description="Helical" evidence="10">
    <location>
        <begin position="493"/>
        <end position="510"/>
    </location>
</feature>
<comment type="similarity">
    <text evidence="8">Belongs to the major facilitator superfamily. Phosphate:H(+) symporter (TC 2.A.1.9) family.</text>
</comment>
<evidence type="ECO:0000256" key="9">
    <source>
        <dbReference type="ARBA" id="ARBA00049011"/>
    </source>
</evidence>
<feature type="transmembrane region" description="Helical" evidence="10">
    <location>
        <begin position="463"/>
        <end position="481"/>
    </location>
</feature>
<dbReference type="CDD" id="cd17364">
    <property type="entry name" value="MFS_PhT"/>
    <property type="match status" value="1"/>
</dbReference>
<feature type="transmembrane region" description="Helical" evidence="10">
    <location>
        <begin position="300"/>
        <end position="319"/>
    </location>
</feature>
<evidence type="ECO:0000256" key="3">
    <source>
        <dbReference type="ARBA" id="ARBA00022592"/>
    </source>
</evidence>
<protein>
    <recommendedName>
        <fullName evidence="11">Major facilitator superfamily (MFS) profile domain-containing protein</fullName>
    </recommendedName>
</protein>
<feature type="transmembrane region" description="Helical" evidence="10">
    <location>
        <begin position="390"/>
        <end position="415"/>
    </location>
</feature>
<dbReference type="GO" id="GO:0006817">
    <property type="term" value="P:phosphate ion transport"/>
    <property type="evidence" value="ECO:0007669"/>
    <property type="project" value="UniProtKB-KW"/>
</dbReference>
<keyword evidence="2" id="KW-0813">Transport</keyword>
<comment type="subcellular location">
    <subcellularLocation>
        <location evidence="1">Membrane</location>
        <topology evidence="1">Multi-pass membrane protein</topology>
    </subcellularLocation>
</comment>
<evidence type="ECO:0000259" key="11">
    <source>
        <dbReference type="PROSITE" id="PS50850"/>
    </source>
</evidence>
<feature type="transmembrane region" description="Helical" evidence="10">
    <location>
        <begin position="559"/>
        <end position="584"/>
    </location>
</feature>
<dbReference type="OrthoDB" id="433512at2759"/>